<feature type="region of interest" description="Disordered" evidence="1">
    <location>
        <begin position="120"/>
        <end position="168"/>
    </location>
</feature>
<feature type="region of interest" description="Disordered" evidence="1">
    <location>
        <begin position="438"/>
        <end position="566"/>
    </location>
</feature>
<dbReference type="EMBL" id="VDEP01000337">
    <property type="protein sequence ID" value="KAA1102583.1"/>
    <property type="molecule type" value="Genomic_DNA"/>
</dbReference>
<dbReference type="AlphaFoldDB" id="A0A5B0PP51"/>
<feature type="compositionally biased region" description="Low complexity" evidence="1">
    <location>
        <begin position="263"/>
        <end position="291"/>
    </location>
</feature>
<feature type="compositionally biased region" description="Polar residues" evidence="1">
    <location>
        <begin position="190"/>
        <end position="223"/>
    </location>
</feature>
<feature type="compositionally biased region" description="Polar residues" evidence="1">
    <location>
        <begin position="122"/>
        <end position="139"/>
    </location>
</feature>
<feature type="region of interest" description="Disordered" evidence="1">
    <location>
        <begin position="597"/>
        <end position="618"/>
    </location>
</feature>
<dbReference type="PANTHER" id="PTHR33246:SF51">
    <property type="entry name" value="MYB_SANT-LIKE DOMAIN-CONTAINING PROTEIN"/>
    <property type="match status" value="1"/>
</dbReference>
<dbReference type="PANTHER" id="PTHR33246">
    <property type="entry name" value="CCHC-TYPE DOMAIN-CONTAINING PROTEIN"/>
    <property type="match status" value="1"/>
</dbReference>
<evidence type="ECO:0000313" key="2">
    <source>
        <dbReference type="EMBL" id="KAA1102583.1"/>
    </source>
</evidence>
<feature type="compositionally biased region" description="Basic and acidic residues" evidence="1">
    <location>
        <begin position="597"/>
        <end position="610"/>
    </location>
</feature>
<comment type="caution">
    <text evidence="2">The sequence shown here is derived from an EMBL/GenBank/DDBJ whole genome shotgun (WGS) entry which is preliminary data.</text>
</comment>
<feature type="region of interest" description="Disordered" evidence="1">
    <location>
        <begin position="190"/>
        <end position="291"/>
    </location>
</feature>
<feature type="compositionally biased region" description="Polar residues" evidence="1">
    <location>
        <begin position="438"/>
        <end position="451"/>
    </location>
</feature>
<protein>
    <submittedName>
        <fullName evidence="2">Uncharacterized protein</fullName>
    </submittedName>
</protein>
<gene>
    <name evidence="2" type="ORF">PGTUg99_020045</name>
</gene>
<feature type="compositionally biased region" description="Polar residues" evidence="1">
    <location>
        <begin position="484"/>
        <end position="530"/>
    </location>
</feature>
<feature type="compositionally biased region" description="Polar residues" evidence="1">
    <location>
        <begin position="234"/>
        <end position="246"/>
    </location>
</feature>
<feature type="compositionally biased region" description="Low complexity" evidence="1">
    <location>
        <begin position="140"/>
        <end position="152"/>
    </location>
</feature>
<proteinExistence type="predicted"/>
<evidence type="ECO:0000313" key="3">
    <source>
        <dbReference type="Proteomes" id="UP000325313"/>
    </source>
</evidence>
<accession>A0A5B0PP51</accession>
<sequence>MHHPCINLNGIHAAASPTPLVDLDIPAHESCVPIYPPKTGLRFHHTHPNTKAFLHRQNYRDLHTSLSPSIMESSPHQTAIGSLLDPDPGGDYIGTGPQSLPPLHRQVLRSQTIDQLRAGLYPTTSPSSIPNTGVSGFNPSSQAGLQLQSSGQPFTPNSGRAGINPFSQPGLLSIPSSILTNSLSSHTFSEMGNSSMVHDTQRHSSISDTANSSSVHETQTQAEGQRRRGKRPSKSQAEGGNRGRNSQSKRGRKTVNGQTGSQRSSLSDARSAGSSRSRSSAPSKTQSTSQSSCVYFERVDYEHICSYIEEEENYNNLFGHTDETPVGTPVISKSRAWDIFADYMNSTNSDLDLTGRKLQQRFATYKDRYRRAKDFENNTGAGLLDTEGYESVAAKLDAICPCYDRMDALFGTKPNVVPMGMFDSTGSIEVNDVQILNANEDSSTPGNQNRIDGSPTEIPSPRNTDTNPNDDLPSPWEISLDSPMRNSRPSDSQSGNPPGDSVSLQPSSESQAGQNTQQDTQTEATPPSSTRQRHTIPNVHRSISSSHATSASSSQSSQSGNSKPSTLAGAFEAANTARMRIMDKQLALDEKRFNLEANERTEARNDRQNERQQAVNDRNERMRVVEKWLQEGKSPLEIQILIQTVFGSYGSVSVFVAGFRYATLRYSAFSGKSGQKPLKSAVAQRSGPFFAAHTRSVSGVVAESRYATLKLRGIPLRYAALTATVSVAGPALSTVCGFSGPPIAKNVSMLVNK</sequence>
<name>A0A5B0PP51_PUCGR</name>
<reference evidence="2 3" key="1">
    <citation type="submission" date="2019-05" db="EMBL/GenBank/DDBJ databases">
        <title>Emergence of the Ug99 lineage of the wheat stem rust pathogen through somatic hybridization.</title>
        <authorList>
            <person name="Li F."/>
            <person name="Upadhyaya N.M."/>
            <person name="Sperschneider J."/>
            <person name="Matny O."/>
            <person name="Nguyen-Phuc H."/>
            <person name="Mago R."/>
            <person name="Raley C."/>
            <person name="Miller M.E."/>
            <person name="Silverstein K.A.T."/>
            <person name="Henningsen E."/>
            <person name="Hirsch C.D."/>
            <person name="Visser B."/>
            <person name="Pretorius Z.A."/>
            <person name="Steffenson B.J."/>
            <person name="Schwessinger B."/>
            <person name="Dodds P.N."/>
            <person name="Figueroa M."/>
        </authorList>
    </citation>
    <scope>NUCLEOTIDE SEQUENCE [LARGE SCALE GENOMIC DNA]</scope>
    <source>
        <strain evidence="2 3">Ug99</strain>
    </source>
</reference>
<feature type="compositionally biased region" description="Low complexity" evidence="1">
    <location>
        <begin position="542"/>
        <end position="565"/>
    </location>
</feature>
<organism evidence="2 3">
    <name type="scientific">Puccinia graminis f. sp. tritici</name>
    <dbReference type="NCBI Taxonomy" id="56615"/>
    <lineage>
        <taxon>Eukaryota</taxon>
        <taxon>Fungi</taxon>
        <taxon>Dikarya</taxon>
        <taxon>Basidiomycota</taxon>
        <taxon>Pucciniomycotina</taxon>
        <taxon>Pucciniomycetes</taxon>
        <taxon>Pucciniales</taxon>
        <taxon>Pucciniaceae</taxon>
        <taxon>Puccinia</taxon>
    </lineage>
</organism>
<evidence type="ECO:0000256" key="1">
    <source>
        <dbReference type="SAM" id="MobiDB-lite"/>
    </source>
</evidence>
<dbReference type="Proteomes" id="UP000325313">
    <property type="component" value="Unassembled WGS sequence"/>
</dbReference>